<comment type="caution">
    <text evidence="2">The sequence shown here is derived from an EMBL/GenBank/DDBJ whole genome shotgun (WGS) entry which is preliminary data.</text>
</comment>
<name>X8IZ34_9AGAM</name>
<proteinExistence type="predicted"/>
<reference evidence="3" key="1">
    <citation type="journal article" date="2014" name="Genome Announc.">
        <title>Draft genome sequence of the plant-pathogenic soil fungus Rhizoctonia solani anastomosis group 3 strain Rhs1AP.</title>
        <authorList>
            <person name="Cubeta M.A."/>
            <person name="Thomas E."/>
            <person name="Dean R.A."/>
            <person name="Jabaji S."/>
            <person name="Neate S.M."/>
            <person name="Tavantzis S."/>
            <person name="Toda T."/>
            <person name="Vilgalys R."/>
            <person name="Bharathan N."/>
            <person name="Fedorova-Abrams N."/>
            <person name="Pakala S.B."/>
            <person name="Pakala S.M."/>
            <person name="Zafar N."/>
            <person name="Joardar V."/>
            <person name="Losada L."/>
            <person name="Nierman W.C."/>
        </authorList>
    </citation>
    <scope>NUCLEOTIDE SEQUENCE [LARGE SCALE GENOMIC DNA]</scope>
    <source>
        <strain evidence="3">AG-3</strain>
    </source>
</reference>
<dbReference type="Proteomes" id="UP000030108">
    <property type="component" value="Unassembled WGS sequence"/>
</dbReference>
<dbReference type="EMBL" id="JATN01000322">
    <property type="protein sequence ID" value="EUC54286.1"/>
    <property type="molecule type" value="Genomic_DNA"/>
</dbReference>
<evidence type="ECO:0000313" key="2">
    <source>
        <dbReference type="EMBL" id="EUC54286.1"/>
    </source>
</evidence>
<sequence length="143" mass="16003">MERHSMEIESTPSQSSPETPWPETDYTEEEFMYCMPGERVSRVLHLFEFQKDGVPVDLPIGEPKSAYKDITAIGIVGTLTGKAGLFAQCCWFGLTYALEEVPHVYGSLLHMAITLCLCLGQRMRICGKQRFILMGKLASTHGL</sequence>
<feature type="compositionally biased region" description="Low complexity" evidence="1">
    <location>
        <begin position="8"/>
        <end position="23"/>
    </location>
</feature>
<dbReference type="AlphaFoldDB" id="X8IZ34"/>
<protein>
    <submittedName>
        <fullName evidence="2">Uncharacterized protein</fullName>
    </submittedName>
</protein>
<organism evidence="2 3">
    <name type="scientific">Rhizoctonia solani AG-3 Rhs1AP</name>
    <dbReference type="NCBI Taxonomy" id="1086054"/>
    <lineage>
        <taxon>Eukaryota</taxon>
        <taxon>Fungi</taxon>
        <taxon>Dikarya</taxon>
        <taxon>Basidiomycota</taxon>
        <taxon>Agaricomycotina</taxon>
        <taxon>Agaricomycetes</taxon>
        <taxon>Cantharellales</taxon>
        <taxon>Ceratobasidiaceae</taxon>
        <taxon>Rhizoctonia</taxon>
    </lineage>
</organism>
<evidence type="ECO:0000313" key="3">
    <source>
        <dbReference type="Proteomes" id="UP000030108"/>
    </source>
</evidence>
<evidence type="ECO:0000256" key="1">
    <source>
        <dbReference type="SAM" id="MobiDB-lite"/>
    </source>
</evidence>
<gene>
    <name evidence="2" type="ORF">RSOL_036090</name>
</gene>
<feature type="region of interest" description="Disordered" evidence="1">
    <location>
        <begin position="1"/>
        <end position="23"/>
    </location>
</feature>
<accession>X8IZ34</accession>